<evidence type="ECO:0000256" key="4">
    <source>
        <dbReference type="ARBA" id="ARBA00022825"/>
    </source>
</evidence>
<dbReference type="CDD" id="cd00190">
    <property type="entry name" value="Tryp_SPc"/>
    <property type="match status" value="2"/>
</dbReference>
<evidence type="ECO:0000256" key="6">
    <source>
        <dbReference type="RuleBase" id="RU363034"/>
    </source>
</evidence>
<keyword evidence="8" id="KW-0732">Signal</keyword>
<dbReference type="GeneID" id="101704794"/>
<dbReference type="AlphaFoldDB" id="A0AAX6RU89"/>
<dbReference type="GO" id="GO:0004252">
    <property type="term" value="F:serine-type endopeptidase activity"/>
    <property type="evidence" value="ECO:0007669"/>
    <property type="project" value="InterPro"/>
</dbReference>
<feature type="domain" description="Peptidase S1" evidence="9">
    <location>
        <begin position="391"/>
        <end position="618"/>
    </location>
</feature>
<dbReference type="Gene3D" id="2.40.10.10">
    <property type="entry name" value="Trypsin-like serine proteases"/>
    <property type="match status" value="4"/>
</dbReference>
<evidence type="ECO:0000256" key="5">
    <source>
        <dbReference type="ARBA" id="ARBA00023157"/>
    </source>
</evidence>
<keyword evidence="2 6" id="KW-0645">Protease</keyword>
<evidence type="ECO:0000256" key="8">
    <source>
        <dbReference type="SAM" id="SignalP"/>
    </source>
</evidence>
<dbReference type="InterPro" id="IPR043504">
    <property type="entry name" value="Peptidase_S1_PA_chymotrypsin"/>
</dbReference>
<reference evidence="11" key="1">
    <citation type="submission" date="2025-08" db="UniProtKB">
        <authorList>
            <consortium name="RefSeq"/>
        </authorList>
    </citation>
    <scope>IDENTIFICATION</scope>
</reference>
<protein>
    <submittedName>
        <fullName evidence="11">Kallikrein-13</fullName>
    </submittedName>
</protein>
<dbReference type="FunFam" id="2.40.10.10:FF:000021">
    <property type="entry name" value="Kallikrein 1"/>
    <property type="match status" value="2"/>
</dbReference>
<gene>
    <name evidence="11" type="primary">Klk13</name>
</gene>
<evidence type="ECO:0000256" key="1">
    <source>
        <dbReference type="ARBA" id="ARBA00009228"/>
    </source>
</evidence>
<dbReference type="InterPro" id="IPR033116">
    <property type="entry name" value="TRYPSIN_SER"/>
</dbReference>
<keyword evidence="4 6" id="KW-0720">Serine protease</keyword>
<dbReference type="Proteomes" id="UP000694906">
    <property type="component" value="Unplaced"/>
</dbReference>
<dbReference type="InterPro" id="IPR001314">
    <property type="entry name" value="Peptidase_S1A"/>
</dbReference>
<evidence type="ECO:0000259" key="9">
    <source>
        <dbReference type="PROSITE" id="PS50240"/>
    </source>
</evidence>
<keyword evidence="10" id="KW-1185">Reference proteome</keyword>
<dbReference type="PRINTS" id="PR00722">
    <property type="entry name" value="CHYMOTRYPSIN"/>
</dbReference>
<dbReference type="InterPro" id="IPR018114">
    <property type="entry name" value="TRYPSIN_HIS"/>
</dbReference>
<feature type="chain" id="PRO_5043892873" evidence="8">
    <location>
        <begin position="17"/>
        <end position="632"/>
    </location>
</feature>
<proteinExistence type="inferred from homology"/>
<evidence type="ECO:0000256" key="3">
    <source>
        <dbReference type="ARBA" id="ARBA00022801"/>
    </source>
</evidence>
<evidence type="ECO:0000313" key="11">
    <source>
        <dbReference type="RefSeq" id="XP_021101382.1"/>
    </source>
</evidence>
<dbReference type="PROSITE" id="PS00134">
    <property type="entry name" value="TRYPSIN_HIS"/>
    <property type="match status" value="2"/>
</dbReference>
<dbReference type="Pfam" id="PF00089">
    <property type="entry name" value="Trypsin"/>
    <property type="match status" value="2"/>
</dbReference>
<dbReference type="PROSITE" id="PS50240">
    <property type="entry name" value="TRYPSIN_DOM"/>
    <property type="match status" value="2"/>
</dbReference>
<dbReference type="GO" id="GO:0030141">
    <property type="term" value="C:secretory granule"/>
    <property type="evidence" value="ECO:0007669"/>
    <property type="project" value="TreeGrafter"/>
</dbReference>
<dbReference type="SUPFAM" id="SSF50494">
    <property type="entry name" value="Trypsin-like serine proteases"/>
    <property type="match status" value="2"/>
</dbReference>
<dbReference type="InterPro" id="IPR001254">
    <property type="entry name" value="Trypsin_dom"/>
</dbReference>
<dbReference type="FunFam" id="2.40.10.10:FF:000010">
    <property type="entry name" value="Kallikrein related peptidase 11"/>
    <property type="match status" value="2"/>
</dbReference>
<comment type="similarity">
    <text evidence="1">Belongs to the peptidase S1 family. Snake venom subfamily.</text>
</comment>
<dbReference type="CTD" id="26085"/>
<evidence type="ECO:0000256" key="7">
    <source>
        <dbReference type="SAM" id="MobiDB-lite"/>
    </source>
</evidence>
<feature type="region of interest" description="Disordered" evidence="7">
    <location>
        <begin position="299"/>
        <end position="320"/>
    </location>
</feature>
<organism evidence="10 11">
    <name type="scientific">Heterocephalus glaber</name>
    <name type="common">Naked mole rat</name>
    <dbReference type="NCBI Taxonomy" id="10181"/>
    <lineage>
        <taxon>Eukaryota</taxon>
        <taxon>Metazoa</taxon>
        <taxon>Chordata</taxon>
        <taxon>Craniata</taxon>
        <taxon>Vertebrata</taxon>
        <taxon>Euteleostomi</taxon>
        <taxon>Mammalia</taxon>
        <taxon>Eutheria</taxon>
        <taxon>Euarchontoglires</taxon>
        <taxon>Glires</taxon>
        <taxon>Rodentia</taxon>
        <taxon>Hystricomorpha</taxon>
        <taxon>Bathyergidae</taxon>
        <taxon>Heterocephalus</taxon>
    </lineage>
</organism>
<dbReference type="PANTHER" id="PTHR24271:SF3">
    <property type="entry name" value="KALLIKREIN-13"/>
    <property type="match status" value="1"/>
</dbReference>
<keyword evidence="3 6" id="KW-0378">Hydrolase</keyword>
<accession>A0AAX6RU89</accession>
<feature type="signal peptide" evidence="8">
    <location>
        <begin position="1"/>
        <end position="16"/>
    </location>
</feature>
<dbReference type="GO" id="GO:0006508">
    <property type="term" value="P:proteolysis"/>
    <property type="evidence" value="ECO:0007669"/>
    <property type="project" value="UniProtKB-KW"/>
</dbReference>
<dbReference type="RefSeq" id="XP_021101382.1">
    <property type="nucleotide sequence ID" value="XM_021245723.1"/>
</dbReference>
<dbReference type="SMART" id="SM00020">
    <property type="entry name" value="Tryp_SPc"/>
    <property type="match status" value="2"/>
</dbReference>
<name>A0AAX6RU89_HETGA</name>
<evidence type="ECO:0000313" key="10">
    <source>
        <dbReference type="Proteomes" id="UP000694906"/>
    </source>
</evidence>
<dbReference type="PANTHER" id="PTHR24271">
    <property type="entry name" value="KALLIKREIN-RELATED"/>
    <property type="match status" value="1"/>
</dbReference>
<keyword evidence="5" id="KW-1015">Disulfide bond</keyword>
<evidence type="ECO:0000256" key="2">
    <source>
        <dbReference type="ARBA" id="ARBA00022670"/>
    </source>
</evidence>
<dbReference type="InterPro" id="IPR009003">
    <property type="entry name" value="Peptidase_S1_PA"/>
</dbReference>
<feature type="domain" description="Peptidase S1" evidence="9">
    <location>
        <begin position="25"/>
        <end position="248"/>
    </location>
</feature>
<dbReference type="PROSITE" id="PS00135">
    <property type="entry name" value="TRYPSIN_SER"/>
    <property type="match status" value="2"/>
</dbReference>
<sequence>MFLLLAALQVLAVATAQGPEDDNKVIGGYTCVQNSQPWQVALLAGPGRRFLCGGVLLSDQWVITAAHCARPILHVALGKHNLKKWEATQQVLRVERQVPHPRYNARTHDSDLMLLRLSQRARIGRAVRPISLAQSCASPGTSCRVSGWGTTSSPIARYPNALQCVNINIISSPQCQRAYPNITAGMVCAGVPQGGKDSCQGDSGGPLVCGGQLQGLVSWGMERCALPGYPGVYTNLCKYRSWIQRTEQGHALESLALTSGWLGRVRLQGPAALSLPGALRCDLDRGRLGLLSSMLSSPSFHASRENMQGPGRPRVPREGREGLSGACRAAWKWRMHCEPRSWSRPPCPRGPEPAMWPLAAAVACLTLALSGGISQEYPKILNGTNGTSGFLPGGYTCLPHSQPWQAALLVRRRLLCGGVLVHPKWVLTAAHCMKAGYTVHLGKHVLGRVETREQVREVARSVPHPEYQVSPTHLNHDNDIMLLELASPVQLTGHIRTLPLSRSDCLPPGTCCRVSGWGTTTSPQVSYPKTLQCANIPLRSDEECRRVYPGKITANMLCAGSKEGGKDSCEGDSGGPLVCNGTLHGIISWGDFPCGQPNRPGVYTRVSKYVSWIHETIKKHKTQEQKWTKGAQ</sequence>